<dbReference type="Proteomes" id="UP001156215">
    <property type="component" value="Chromosome"/>
</dbReference>
<accession>A0A9E9P363</accession>
<feature type="transmembrane region" description="Helical" evidence="1">
    <location>
        <begin position="62"/>
        <end position="83"/>
    </location>
</feature>
<keyword evidence="1" id="KW-1133">Transmembrane helix</keyword>
<keyword evidence="1" id="KW-0472">Membrane</keyword>
<evidence type="ECO:0000313" key="3">
    <source>
        <dbReference type="Proteomes" id="UP001156215"/>
    </source>
</evidence>
<organism evidence="2 3">
    <name type="scientific">Oxalobacter vibrioformis</name>
    <dbReference type="NCBI Taxonomy" id="933080"/>
    <lineage>
        <taxon>Bacteria</taxon>
        <taxon>Pseudomonadati</taxon>
        <taxon>Pseudomonadota</taxon>
        <taxon>Betaproteobacteria</taxon>
        <taxon>Burkholderiales</taxon>
        <taxon>Oxalobacteraceae</taxon>
        <taxon>Oxalobacter</taxon>
    </lineage>
</organism>
<proteinExistence type="predicted"/>
<evidence type="ECO:0000256" key="1">
    <source>
        <dbReference type="SAM" id="Phobius"/>
    </source>
</evidence>
<protein>
    <submittedName>
        <fullName evidence="2">DUF2569 family protein</fullName>
    </submittedName>
</protein>
<sequence length="163" mass="18267">MYEAVRERSPQLKGMGGWLAFLVVSLMLLSPLAGLITIYEGFVNIEQTFDVAGSVSWQQHKTMTWLLFIVSTVTSMLAGYRLYREHEKASVRFAIYAIWLAGPILNLGAILAGILILGVHYAGGGFWQGFVSIVFSVGIASLWTIYLKRSVRVKNTYNLPWYP</sequence>
<dbReference type="InterPro" id="IPR019690">
    <property type="entry name" value="DUF2569"/>
</dbReference>
<dbReference type="EMBL" id="CP098242">
    <property type="protein sequence ID" value="WAW09688.1"/>
    <property type="molecule type" value="Genomic_DNA"/>
</dbReference>
<gene>
    <name evidence="2" type="ORF">NB640_10730</name>
</gene>
<name>A0A9E9P363_9BURK</name>
<dbReference type="RefSeq" id="WP_269308693.1">
    <property type="nucleotide sequence ID" value="NZ_CP098242.1"/>
</dbReference>
<feature type="transmembrane region" description="Helical" evidence="1">
    <location>
        <begin position="18"/>
        <end position="42"/>
    </location>
</feature>
<keyword evidence="1" id="KW-0812">Transmembrane</keyword>
<dbReference type="AlphaFoldDB" id="A0A9E9P363"/>
<feature type="transmembrane region" description="Helical" evidence="1">
    <location>
        <begin position="95"/>
        <end position="119"/>
    </location>
</feature>
<evidence type="ECO:0000313" key="2">
    <source>
        <dbReference type="EMBL" id="WAW09688.1"/>
    </source>
</evidence>
<keyword evidence="3" id="KW-1185">Reference proteome</keyword>
<dbReference type="Pfam" id="PF10754">
    <property type="entry name" value="DUF2569"/>
    <property type="match status" value="1"/>
</dbReference>
<reference evidence="2" key="1">
    <citation type="journal article" date="2022" name="Front. Microbiol.">
        <title>New perspectives on an old grouping: The genomic and phenotypic variability of Oxalobacter formigenes and the implications for calcium oxalate stone prevention.</title>
        <authorList>
            <person name="Chmiel J.A."/>
            <person name="Carr C."/>
            <person name="Stuivenberg G.A."/>
            <person name="Venema R."/>
            <person name="Chanyi R.M."/>
            <person name="Al K.F."/>
            <person name="Giguere D."/>
            <person name="Say H."/>
            <person name="Akouris P.P."/>
            <person name="Dominguez Romero S.A."/>
            <person name="Kwong A."/>
            <person name="Tai V."/>
            <person name="Koval S.F."/>
            <person name="Razvi H."/>
            <person name="Bjazevic J."/>
            <person name="Burton J.P."/>
        </authorList>
    </citation>
    <scope>NUCLEOTIDE SEQUENCE</scope>
    <source>
        <strain evidence="2">WoOx3</strain>
    </source>
</reference>
<feature type="transmembrane region" description="Helical" evidence="1">
    <location>
        <begin position="125"/>
        <end position="147"/>
    </location>
</feature>
<dbReference type="KEGG" id="ovb:NB640_10730"/>